<evidence type="ECO:0000259" key="9">
    <source>
        <dbReference type="Pfam" id="PF04158"/>
    </source>
</evidence>
<dbReference type="PROSITE" id="PS50082">
    <property type="entry name" value="WD_REPEATS_2"/>
    <property type="match status" value="4"/>
</dbReference>
<feature type="repeat" description="WD" evidence="7">
    <location>
        <begin position="108"/>
        <end position="140"/>
    </location>
</feature>
<evidence type="ECO:0000313" key="11">
    <source>
        <dbReference type="Proteomes" id="UP000691718"/>
    </source>
</evidence>
<feature type="compositionally biased region" description="Low complexity" evidence="8">
    <location>
        <begin position="482"/>
        <end position="492"/>
    </location>
</feature>
<protein>
    <recommendedName>
        <fullName evidence="2">DDB1- and CUL4-associated factor 13</fullName>
    </recommendedName>
    <alternativeName>
        <fullName evidence="6">WD repeat and SOF domain-containing protein 1</fullName>
    </alternativeName>
</protein>
<dbReference type="AlphaFoldDB" id="A0A8S3WQ26"/>
<feature type="repeat" description="WD" evidence="7">
    <location>
        <begin position="323"/>
        <end position="364"/>
    </location>
</feature>
<feature type="compositionally biased region" description="Acidic residues" evidence="8">
    <location>
        <begin position="464"/>
        <end position="481"/>
    </location>
</feature>
<comment type="caution">
    <text evidence="10">The sequence shown here is derived from an EMBL/GenBank/DDBJ whole genome shotgun (WGS) entry which is preliminary data.</text>
</comment>
<dbReference type="PANTHER" id="PTHR22851:SF0">
    <property type="entry name" value="DDB1- AND CUL4-ASSOCIATED FACTOR 13"/>
    <property type="match status" value="1"/>
</dbReference>
<feature type="repeat" description="WD" evidence="7">
    <location>
        <begin position="65"/>
        <end position="99"/>
    </location>
</feature>
<keyword evidence="4" id="KW-0677">Repeat</keyword>
<dbReference type="GO" id="GO:0000462">
    <property type="term" value="P:maturation of SSU-rRNA from tricistronic rRNA transcript (SSU-rRNA, 5.8S rRNA, LSU-rRNA)"/>
    <property type="evidence" value="ECO:0007669"/>
    <property type="project" value="TreeGrafter"/>
</dbReference>
<feature type="repeat" description="WD" evidence="7">
    <location>
        <begin position="280"/>
        <end position="312"/>
    </location>
</feature>
<proteinExistence type="predicted"/>
<dbReference type="InterPro" id="IPR001680">
    <property type="entry name" value="WD40_rpt"/>
</dbReference>
<dbReference type="Proteomes" id="UP000691718">
    <property type="component" value="Unassembled WGS sequence"/>
</dbReference>
<comment type="subcellular location">
    <subcellularLocation>
        <location evidence="1">Nucleus</location>
        <location evidence="1">Nucleolus</location>
    </subcellularLocation>
</comment>
<name>A0A8S3WQ26_PARAO</name>
<evidence type="ECO:0000256" key="3">
    <source>
        <dbReference type="ARBA" id="ARBA00022574"/>
    </source>
</evidence>
<reference evidence="10" key="1">
    <citation type="submission" date="2021-04" db="EMBL/GenBank/DDBJ databases">
        <authorList>
            <person name="Tunstrom K."/>
        </authorList>
    </citation>
    <scope>NUCLEOTIDE SEQUENCE</scope>
</reference>
<accession>A0A8S3WQ26</accession>
<dbReference type="InterPro" id="IPR007287">
    <property type="entry name" value="Sof1"/>
</dbReference>
<keyword evidence="5" id="KW-0539">Nucleus</keyword>
<keyword evidence="3 7" id="KW-0853">WD repeat</keyword>
<evidence type="ECO:0000256" key="1">
    <source>
        <dbReference type="ARBA" id="ARBA00004604"/>
    </source>
</evidence>
<dbReference type="OrthoDB" id="10249065at2759"/>
<dbReference type="InterPro" id="IPR019775">
    <property type="entry name" value="WD40_repeat_CS"/>
</dbReference>
<feature type="region of interest" description="Disordered" evidence="8">
    <location>
        <begin position="399"/>
        <end position="509"/>
    </location>
</feature>
<evidence type="ECO:0000256" key="6">
    <source>
        <dbReference type="ARBA" id="ARBA00032239"/>
    </source>
</evidence>
<dbReference type="SMART" id="SM00320">
    <property type="entry name" value="WD40"/>
    <property type="match status" value="6"/>
</dbReference>
<organism evidence="10 11">
    <name type="scientific">Parnassius apollo</name>
    <name type="common">Apollo butterfly</name>
    <name type="synonym">Papilio apollo</name>
    <dbReference type="NCBI Taxonomy" id="110799"/>
    <lineage>
        <taxon>Eukaryota</taxon>
        <taxon>Metazoa</taxon>
        <taxon>Ecdysozoa</taxon>
        <taxon>Arthropoda</taxon>
        <taxon>Hexapoda</taxon>
        <taxon>Insecta</taxon>
        <taxon>Pterygota</taxon>
        <taxon>Neoptera</taxon>
        <taxon>Endopterygota</taxon>
        <taxon>Lepidoptera</taxon>
        <taxon>Glossata</taxon>
        <taxon>Ditrysia</taxon>
        <taxon>Papilionoidea</taxon>
        <taxon>Papilionidae</taxon>
        <taxon>Parnassiinae</taxon>
        <taxon>Parnassini</taxon>
        <taxon>Parnassius</taxon>
        <taxon>Parnassius</taxon>
    </lineage>
</organism>
<sequence length="509" mass="58390">MSNVKIKVISRNPEDYLRSTKRDIHKIPRNYDPTLHPLEAPREYVRALNAVKLERVFAKPFIGNLDGHRDGVSTMAKHPNKLAVLASGAFDGEIRIWDLAIRKCSQNFVAHEGWVRAICYAPSGETFTSVGDDKTIKTWKSQVQSPEDEEPLNTLLSLSVVSGITYHRIKPIFATCGEHCQLWENTRNEPVKVFKWGVDSLHHVAFNQIENNLLASCASDRSIILYDCRESGPLRKVVMELRSNALSWNPMEAFIFTVANEDYNLYTFDVRKLNQPVNIHMDHTSAVIDVDYSPTGREFVAGSYDKTVRIFESLKGHSRDVYHTKRMQRLTCVKWSLDNKYILTGSDEMNIRMWKARASEKLGVLKPRERTALHYADALKEKFGNHPQIKRIARHRHVPKHILNAQKELRTIREKTKRKESNRRIHSKPGSVPHVPERKKHVVKEDDRRRRRRFDKVMRGDHDSDSDEDGSSSDDSDDDEMATSSTNTASSSGFHVTHDDLMEGVSTLL</sequence>
<feature type="domain" description="Sof1-like protein" evidence="9">
    <location>
        <begin position="356"/>
        <end position="442"/>
    </location>
</feature>
<evidence type="ECO:0000256" key="7">
    <source>
        <dbReference type="PROSITE-ProRule" id="PRU00221"/>
    </source>
</evidence>
<dbReference type="Pfam" id="PF00400">
    <property type="entry name" value="WD40"/>
    <property type="match status" value="4"/>
</dbReference>
<dbReference type="PROSITE" id="PS00678">
    <property type="entry name" value="WD_REPEATS_1"/>
    <property type="match status" value="1"/>
</dbReference>
<dbReference type="PROSITE" id="PS50294">
    <property type="entry name" value="WD_REPEATS_REGION"/>
    <property type="match status" value="3"/>
</dbReference>
<dbReference type="FunFam" id="2.130.10.10:FF:000826">
    <property type="entry name" value="DDB1- and CUL4-associated factor 13"/>
    <property type="match status" value="1"/>
</dbReference>
<gene>
    <name evidence="10" type="ORF">PAPOLLO_LOCUS8904</name>
</gene>
<evidence type="ECO:0000256" key="8">
    <source>
        <dbReference type="SAM" id="MobiDB-lite"/>
    </source>
</evidence>
<dbReference type="GO" id="GO:0032040">
    <property type="term" value="C:small-subunit processome"/>
    <property type="evidence" value="ECO:0007669"/>
    <property type="project" value="TreeGrafter"/>
</dbReference>
<evidence type="ECO:0000256" key="5">
    <source>
        <dbReference type="ARBA" id="ARBA00023242"/>
    </source>
</evidence>
<dbReference type="PANTHER" id="PTHR22851">
    <property type="entry name" value="U3 SMALL NUCLEOLAR RNA U3 SNORNA ASSOCIATED PROTEIN"/>
    <property type="match status" value="1"/>
</dbReference>
<evidence type="ECO:0000256" key="2">
    <source>
        <dbReference type="ARBA" id="ARBA00021762"/>
    </source>
</evidence>
<evidence type="ECO:0000256" key="4">
    <source>
        <dbReference type="ARBA" id="ARBA00022737"/>
    </source>
</evidence>
<dbReference type="FunFam" id="2.130.10.10:FF:000132">
    <property type="entry name" value="DDB1- and CUL4-associated factor 13"/>
    <property type="match status" value="1"/>
</dbReference>
<dbReference type="Pfam" id="PF04158">
    <property type="entry name" value="Sof1"/>
    <property type="match status" value="1"/>
</dbReference>
<evidence type="ECO:0000313" key="10">
    <source>
        <dbReference type="EMBL" id="CAG4974239.1"/>
    </source>
</evidence>
<dbReference type="EMBL" id="CAJQZP010000643">
    <property type="protein sequence ID" value="CAG4974239.1"/>
    <property type="molecule type" value="Genomic_DNA"/>
</dbReference>
<keyword evidence="11" id="KW-1185">Reference proteome</keyword>
<feature type="compositionally biased region" description="Basic and acidic residues" evidence="8">
    <location>
        <begin position="407"/>
        <end position="423"/>
    </location>
</feature>
<dbReference type="InterPro" id="IPR051733">
    <property type="entry name" value="WD_repeat_DCAF13/WDSOF1"/>
</dbReference>